<proteinExistence type="predicted"/>
<dbReference type="AlphaFoldDB" id="A0A0C3KMK9"/>
<dbReference type="Proteomes" id="UP000054248">
    <property type="component" value="Unassembled WGS sequence"/>
</dbReference>
<keyword evidence="3" id="KW-1185">Reference proteome</keyword>
<name>A0A0C3KMK9_9AGAM</name>
<evidence type="ECO:0000313" key="2">
    <source>
        <dbReference type="EMBL" id="KIO22613.1"/>
    </source>
</evidence>
<protein>
    <submittedName>
        <fullName evidence="2">Uncharacterized protein</fullName>
    </submittedName>
</protein>
<evidence type="ECO:0000256" key="1">
    <source>
        <dbReference type="SAM" id="SignalP"/>
    </source>
</evidence>
<feature type="signal peptide" evidence="1">
    <location>
        <begin position="1"/>
        <end position="16"/>
    </location>
</feature>
<reference evidence="3" key="2">
    <citation type="submission" date="2015-01" db="EMBL/GenBank/DDBJ databases">
        <title>Evolutionary Origins and Diversification of the Mycorrhizal Mutualists.</title>
        <authorList>
            <consortium name="DOE Joint Genome Institute"/>
            <consortium name="Mycorrhizal Genomics Consortium"/>
            <person name="Kohler A."/>
            <person name="Kuo A."/>
            <person name="Nagy L.G."/>
            <person name="Floudas D."/>
            <person name="Copeland A."/>
            <person name="Barry K.W."/>
            <person name="Cichocki N."/>
            <person name="Veneault-Fourrey C."/>
            <person name="LaButti K."/>
            <person name="Lindquist E.A."/>
            <person name="Lipzen A."/>
            <person name="Lundell T."/>
            <person name="Morin E."/>
            <person name="Murat C."/>
            <person name="Riley R."/>
            <person name="Ohm R."/>
            <person name="Sun H."/>
            <person name="Tunlid A."/>
            <person name="Henrissat B."/>
            <person name="Grigoriev I.V."/>
            <person name="Hibbett D.S."/>
            <person name="Martin F."/>
        </authorList>
    </citation>
    <scope>NUCLEOTIDE SEQUENCE [LARGE SCALE GENOMIC DNA]</scope>
    <source>
        <strain evidence="3">MUT 4182</strain>
    </source>
</reference>
<accession>A0A0C3KMK9</accession>
<dbReference type="OrthoDB" id="4584900at2759"/>
<organism evidence="2 3">
    <name type="scientific">Tulasnella calospora MUT 4182</name>
    <dbReference type="NCBI Taxonomy" id="1051891"/>
    <lineage>
        <taxon>Eukaryota</taxon>
        <taxon>Fungi</taxon>
        <taxon>Dikarya</taxon>
        <taxon>Basidiomycota</taxon>
        <taxon>Agaricomycotina</taxon>
        <taxon>Agaricomycetes</taxon>
        <taxon>Cantharellales</taxon>
        <taxon>Tulasnellaceae</taxon>
        <taxon>Tulasnella</taxon>
    </lineage>
</organism>
<dbReference type="EMBL" id="KN823105">
    <property type="protein sequence ID" value="KIO22613.1"/>
    <property type="molecule type" value="Genomic_DNA"/>
</dbReference>
<dbReference type="STRING" id="1051891.A0A0C3KMK9"/>
<keyword evidence="1" id="KW-0732">Signal</keyword>
<evidence type="ECO:0000313" key="3">
    <source>
        <dbReference type="Proteomes" id="UP000054248"/>
    </source>
</evidence>
<reference evidence="2 3" key="1">
    <citation type="submission" date="2014-04" db="EMBL/GenBank/DDBJ databases">
        <authorList>
            <consortium name="DOE Joint Genome Institute"/>
            <person name="Kuo A."/>
            <person name="Girlanda M."/>
            <person name="Perotto S."/>
            <person name="Kohler A."/>
            <person name="Nagy L.G."/>
            <person name="Floudas D."/>
            <person name="Copeland A."/>
            <person name="Barry K.W."/>
            <person name="Cichocki N."/>
            <person name="Veneault-Fourrey C."/>
            <person name="LaButti K."/>
            <person name="Lindquist E.A."/>
            <person name="Lipzen A."/>
            <person name="Lundell T."/>
            <person name="Morin E."/>
            <person name="Murat C."/>
            <person name="Sun H."/>
            <person name="Tunlid A."/>
            <person name="Henrissat B."/>
            <person name="Grigoriev I.V."/>
            <person name="Hibbett D.S."/>
            <person name="Martin F."/>
            <person name="Nordberg H.P."/>
            <person name="Cantor M.N."/>
            <person name="Hua S.X."/>
        </authorList>
    </citation>
    <scope>NUCLEOTIDE SEQUENCE [LARGE SCALE GENOMIC DNA]</scope>
    <source>
        <strain evidence="2 3">MUT 4182</strain>
    </source>
</reference>
<gene>
    <name evidence="2" type="ORF">M407DRAFT_27870</name>
</gene>
<sequence length="293" mass="30937">MVHSLLKSLFLYSTLALSVVLAAPTHQDTGRGVASRKDVQFSHPWAADLTGPISIVTGKHSEGTKNVAEKRMTNAMRIANGLPPLAPRKLYNGSKAGSAHKPRSSPVPVHGAAILVYGPNGRSGEPLGYISKSLNAFGDYSFNTDCMVAMVNPQLFSGALTNPAKPKGYANVGFTSFLAPTFGTSSSNYAYMGGTSATPTGSVPVSSTQHSDGEGYNYLIESNIWSLGANNELIPSWVNQDGNPAHTEIGYVPGAANGIVITGSLSAFRNAYYDAVDTVQIRLFLADQFTCVT</sequence>
<feature type="chain" id="PRO_5002175614" evidence="1">
    <location>
        <begin position="17"/>
        <end position="293"/>
    </location>
</feature>
<dbReference type="HOGENOM" id="CLU_947298_0_0_1"/>